<dbReference type="InterPro" id="IPR003591">
    <property type="entry name" value="Leu-rich_rpt_typical-subtyp"/>
</dbReference>
<organism evidence="6 7">
    <name type="scientific">Bemisia tabaci</name>
    <name type="common">Sweetpotato whitefly</name>
    <name type="synonym">Aleurodes tabaci</name>
    <dbReference type="NCBI Taxonomy" id="7038"/>
    <lineage>
        <taxon>Eukaryota</taxon>
        <taxon>Metazoa</taxon>
        <taxon>Ecdysozoa</taxon>
        <taxon>Arthropoda</taxon>
        <taxon>Hexapoda</taxon>
        <taxon>Insecta</taxon>
        <taxon>Pterygota</taxon>
        <taxon>Neoptera</taxon>
        <taxon>Paraneoptera</taxon>
        <taxon>Hemiptera</taxon>
        <taxon>Sternorrhyncha</taxon>
        <taxon>Aleyrodoidea</taxon>
        <taxon>Aleyrodidae</taxon>
        <taxon>Aleyrodinae</taxon>
        <taxon>Bemisia</taxon>
    </lineage>
</organism>
<dbReference type="InterPro" id="IPR032675">
    <property type="entry name" value="LRR_dom_sf"/>
</dbReference>
<evidence type="ECO:0000256" key="5">
    <source>
        <dbReference type="SAM" id="SignalP"/>
    </source>
</evidence>
<dbReference type="SUPFAM" id="SSF52058">
    <property type="entry name" value="L domain-like"/>
    <property type="match status" value="1"/>
</dbReference>
<dbReference type="InterPro" id="IPR050541">
    <property type="entry name" value="LRR_TM_domain-containing"/>
</dbReference>
<dbReference type="SMART" id="SM00365">
    <property type="entry name" value="LRR_SD22"/>
    <property type="match status" value="5"/>
</dbReference>
<accession>A0A9P0EXJ1</accession>
<evidence type="ECO:0000256" key="4">
    <source>
        <dbReference type="SAM" id="MobiDB-lite"/>
    </source>
</evidence>
<gene>
    <name evidence="6" type="ORF">BEMITA_LOCUS2590</name>
</gene>
<dbReference type="SMART" id="SM00364">
    <property type="entry name" value="LRR_BAC"/>
    <property type="match status" value="4"/>
</dbReference>
<reference evidence="6" key="1">
    <citation type="submission" date="2021-12" db="EMBL/GenBank/DDBJ databases">
        <authorList>
            <person name="King R."/>
        </authorList>
    </citation>
    <scope>NUCLEOTIDE SEQUENCE</scope>
</reference>
<dbReference type="KEGG" id="btab:109037726"/>
<dbReference type="Proteomes" id="UP001152759">
    <property type="component" value="Chromosome 10"/>
</dbReference>
<evidence type="ECO:0000313" key="7">
    <source>
        <dbReference type="Proteomes" id="UP001152759"/>
    </source>
</evidence>
<dbReference type="Gene3D" id="3.80.10.10">
    <property type="entry name" value="Ribonuclease Inhibitor"/>
    <property type="match status" value="1"/>
</dbReference>
<dbReference type="PROSITE" id="PS51450">
    <property type="entry name" value="LRR"/>
    <property type="match status" value="4"/>
</dbReference>
<feature type="signal peptide" evidence="5">
    <location>
        <begin position="1"/>
        <end position="25"/>
    </location>
</feature>
<name>A0A9P0EXJ1_BEMTA</name>
<evidence type="ECO:0000256" key="2">
    <source>
        <dbReference type="ARBA" id="ARBA00022729"/>
    </source>
</evidence>
<dbReference type="EMBL" id="OU963871">
    <property type="protein sequence ID" value="CAH0383114.1"/>
    <property type="molecule type" value="Genomic_DNA"/>
</dbReference>
<feature type="chain" id="PRO_5040160245" evidence="5">
    <location>
        <begin position="26"/>
        <end position="720"/>
    </location>
</feature>
<evidence type="ECO:0000256" key="1">
    <source>
        <dbReference type="ARBA" id="ARBA00022614"/>
    </source>
</evidence>
<evidence type="ECO:0000256" key="3">
    <source>
        <dbReference type="ARBA" id="ARBA00022737"/>
    </source>
</evidence>
<dbReference type="AlphaFoldDB" id="A0A9P0EXJ1"/>
<dbReference type="GO" id="GO:0005886">
    <property type="term" value="C:plasma membrane"/>
    <property type="evidence" value="ECO:0007669"/>
    <property type="project" value="TreeGrafter"/>
</dbReference>
<dbReference type="PANTHER" id="PTHR24369">
    <property type="entry name" value="ANTIGEN BSP, PUTATIVE-RELATED"/>
    <property type="match status" value="1"/>
</dbReference>
<dbReference type="PANTHER" id="PTHR24369:SF210">
    <property type="entry name" value="CHAOPTIN-RELATED"/>
    <property type="match status" value="1"/>
</dbReference>
<dbReference type="InterPro" id="IPR001611">
    <property type="entry name" value="Leu-rich_rpt"/>
</dbReference>
<proteinExistence type="predicted"/>
<keyword evidence="2 5" id="KW-0732">Signal</keyword>
<dbReference type="SMART" id="SM00369">
    <property type="entry name" value="LRR_TYP"/>
    <property type="match status" value="8"/>
</dbReference>
<protein>
    <submittedName>
        <fullName evidence="6">Uncharacterized protein</fullName>
    </submittedName>
</protein>
<sequence>MKASSKVYICVVTYFAAVVCHMANGMDLNWIKDCPKTCNCQVSHFDDLSISKSLNEIERKFQRDSSNTVDNNEAAIQKNSVLYDKKQADILMEAAHPEQSFFNTAICVLQEGVTIDDFFTGLPLEIQVLNVLQGPERVPISIETTHLTKFNDLQVFEIFGFHDENSLQEENKTKLLFKADFPDLVPGLRYLHLENVRLRENLELSNHINVNEVDDANFYSRNDHDANEILEANLLEKKWSFKSGIDPQNSGHWVRDDNSIPSEDESEMKPRNKRAIQTTHSAAKLVFVEPPNEIIPYEVYIKMQEKKKYTVFSGLKNLKYLQITDSNLREIDWEWFDDLKSLEILSLANNQIEYIPDFTFHALKNLRILVLTNNNIQSLISTSFAGLLSLETLDLSKNNLMELSDMSFPPFPKLKTIDLSDNPLKFVRGNTFEVMNNTQNLYLGSKNENIKIQTNAFTGLGMLQSLEISGIQLHLLERDFFRGMSDLKYLQLQGRIDYLAYDAFGEILLTKEIILRNCSILALSMDTFYGLYNLEKIDLSYNNLKKLPPKLFEQQTLLKEIVLTGNQLTDIPANLFSGLSPKLIHLQDNPWLCTCKMKIWAILPINQVRQKKDRSCKYYADKSFRCSSDDNQEIEYVYSRSVEPRCSAPSEFKGWTVSKVLRKGRICIDSLNDKQRRLYKKQKYEMYLQKSENKTNHALYEKTGVHNDVKGVIERKLKTF</sequence>
<dbReference type="Pfam" id="PF13855">
    <property type="entry name" value="LRR_8"/>
    <property type="match status" value="2"/>
</dbReference>
<feature type="region of interest" description="Disordered" evidence="4">
    <location>
        <begin position="250"/>
        <end position="270"/>
    </location>
</feature>
<evidence type="ECO:0000313" key="6">
    <source>
        <dbReference type="EMBL" id="CAH0383114.1"/>
    </source>
</evidence>
<keyword evidence="7" id="KW-1185">Reference proteome</keyword>
<keyword evidence="3" id="KW-0677">Repeat</keyword>
<keyword evidence="1" id="KW-0433">Leucine-rich repeat</keyword>